<accession>A0A5E7VT98</accession>
<dbReference type="Gene3D" id="3.20.20.370">
    <property type="entry name" value="Glycoside hydrolase/deacetylase"/>
    <property type="match status" value="1"/>
</dbReference>
<organism evidence="1 2">
    <name type="scientific">Pseudomonas fluorescens</name>
    <dbReference type="NCBI Taxonomy" id="294"/>
    <lineage>
        <taxon>Bacteria</taxon>
        <taxon>Pseudomonadati</taxon>
        <taxon>Pseudomonadota</taxon>
        <taxon>Gammaproteobacteria</taxon>
        <taxon>Pseudomonadales</taxon>
        <taxon>Pseudomonadaceae</taxon>
        <taxon>Pseudomonas</taxon>
    </lineage>
</organism>
<dbReference type="AlphaFoldDB" id="A0A5E7VT98"/>
<dbReference type="PANTHER" id="PTHR43123:SF1">
    <property type="entry name" value="POLYSACCHARIDE DEACETYLASE-RELATED"/>
    <property type="match status" value="1"/>
</dbReference>
<dbReference type="PANTHER" id="PTHR43123">
    <property type="entry name" value="POLYSACCHARIDE DEACETYLASE-RELATED"/>
    <property type="match status" value="1"/>
</dbReference>
<sequence>MTTGRVSQNTRRLLREEGGFLYSSDAYNDDLPYWLPGSPAHLVIPYTRVNNDARYLLPNGFACGEDFFRLLKDACDLLWQEGAQHPLASNPSW</sequence>
<dbReference type="EMBL" id="CABVJF010000040">
    <property type="protein sequence ID" value="VVQ26081.1"/>
    <property type="molecule type" value="Genomic_DNA"/>
</dbReference>
<gene>
    <name evidence="1" type="ORF">PS928_06345</name>
</gene>
<protein>
    <submittedName>
        <fullName evidence="1">Uncharacterized protein</fullName>
    </submittedName>
</protein>
<dbReference type="Proteomes" id="UP000381378">
    <property type="component" value="Unassembled WGS sequence"/>
</dbReference>
<evidence type="ECO:0000313" key="2">
    <source>
        <dbReference type="Proteomes" id="UP000381378"/>
    </source>
</evidence>
<dbReference type="SUPFAM" id="SSF88713">
    <property type="entry name" value="Glycoside hydrolase/deacetylase"/>
    <property type="match status" value="1"/>
</dbReference>
<evidence type="ECO:0000313" key="1">
    <source>
        <dbReference type="EMBL" id="VVQ26081.1"/>
    </source>
</evidence>
<dbReference type="InterPro" id="IPR011330">
    <property type="entry name" value="Glyco_hydro/deAcase_b/a-brl"/>
</dbReference>
<dbReference type="GO" id="GO:0005975">
    <property type="term" value="P:carbohydrate metabolic process"/>
    <property type="evidence" value="ECO:0007669"/>
    <property type="project" value="InterPro"/>
</dbReference>
<name>A0A5E7VT98_PSEFL</name>
<proteinExistence type="predicted"/>
<reference evidence="1 2" key="1">
    <citation type="submission" date="2019-09" db="EMBL/GenBank/DDBJ databases">
        <authorList>
            <person name="Chandra G."/>
            <person name="Truman W A."/>
        </authorList>
    </citation>
    <scope>NUCLEOTIDE SEQUENCE [LARGE SCALE GENOMIC DNA]</scope>
    <source>
        <strain evidence="1">PS928</strain>
    </source>
</reference>